<sequence length="80" mass="8218">MPADQAGAAGARHRPPGDHRGDADTAPRRPARLGQRPAGHGADAGVPRPPGRAWRPAAAGARTLRQPSPALAAVQRDPAR</sequence>
<organism evidence="2 3">
    <name type="scientific">Trebonia kvetii</name>
    <dbReference type="NCBI Taxonomy" id="2480626"/>
    <lineage>
        <taxon>Bacteria</taxon>
        <taxon>Bacillati</taxon>
        <taxon>Actinomycetota</taxon>
        <taxon>Actinomycetes</taxon>
        <taxon>Streptosporangiales</taxon>
        <taxon>Treboniaceae</taxon>
        <taxon>Trebonia</taxon>
    </lineage>
</organism>
<name>A0A6P2C251_9ACTN</name>
<dbReference type="EMBL" id="RPFW01000002">
    <property type="protein sequence ID" value="TVZ05469.1"/>
    <property type="molecule type" value="Genomic_DNA"/>
</dbReference>
<evidence type="ECO:0000313" key="2">
    <source>
        <dbReference type="EMBL" id="TVZ05469.1"/>
    </source>
</evidence>
<feature type="compositionally biased region" description="Low complexity" evidence="1">
    <location>
        <begin position="51"/>
        <end position="62"/>
    </location>
</feature>
<accession>A0A6P2C251</accession>
<evidence type="ECO:0000313" key="3">
    <source>
        <dbReference type="Proteomes" id="UP000460272"/>
    </source>
</evidence>
<protein>
    <submittedName>
        <fullName evidence="2">Uncharacterized protein</fullName>
    </submittedName>
</protein>
<gene>
    <name evidence="2" type="ORF">EAS64_13055</name>
</gene>
<feature type="compositionally biased region" description="Low complexity" evidence="1">
    <location>
        <begin position="1"/>
        <end position="10"/>
    </location>
</feature>
<dbReference type="AlphaFoldDB" id="A0A6P2C251"/>
<dbReference type="Proteomes" id="UP000460272">
    <property type="component" value="Unassembled WGS sequence"/>
</dbReference>
<proteinExistence type="predicted"/>
<reference evidence="2 3" key="1">
    <citation type="submission" date="2018-11" db="EMBL/GenBank/DDBJ databases">
        <title>Trebonia kvetii gen.nov., sp.nov., a novel acidophilic actinobacterium, and proposal of the new actinobacterial family Treboniaceae fam. nov.</title>
        <authorList>
            <person name="Rapoport D."/>
            <person name="Sagova-Mareckova M."/>
            <person name="Sedlacek I."/>
            <person name="Provaznik J."/>
            <person name="Kralova S."/>
            <person name="Pavlinic D."/>
            <person name="Benes V."/>
            <person name="Kopecky J."/>
        </authorList>
    </citation>
    <scope>NUCLEOTIDE SEQUENCE [LARGE SCALE GENOMIC DNA]</scope>
    <source>
        <strain evidence="2 3">15Tr583</strain>
    </source>
</reference>
<feature type="compositionally biased region" description="Basic and acidic residues" evidence="1">
    <location>
        <begin position="15"/>
        <end position="27"/>
    </location>
</feature>
<evidence type="ECO:0000256" key="1">
    <source>
        <dbReference type="SAM" id="MobiDB-lite"/>
    </source>
</evidence>
<feature type="region of interest" description="Disordered" evidence="1">
    <location>
        <begin position="1"/>
        <end position="80"/>
    </location>
</feature>
<comment type="caution">
    <text evidence="2">The sequence shown here is derived from an EMBL/GenBank/DDBJ whole genome shotgun (WGS) entry which is preliminary data.</text>
</comment>
<keyword evidence="3" id="KW-1185">Reference proteome</keyword>